<accession>A0ABS5DT95</accession>
<evidence type="ECO:0008006" key="3">
    <source>
        <dbReference type="Google" id="ProtNLM"/>
    </source>
</evidence>
<dbReference type="RefSeq" id="WP_210806133.1">
    <property type="nucleotide sequence ID" value="NZ_JAGQDG010000001.1"/>
</dbReference>
<protein>
    <recommendedName>
        <fullName evidence="3">Lasso RiPP family leader peptide-containing protein</fullName>
    </recommendedName>
</protein>
<organism evidence="1 2">
    <name type="scientific">Ideonella paludis</name>
    <dbReference type="NCBI Taxonomy" id="1233411"/>
    <lineage>
        <taxon>Bacteria</taxon>
        <taxon>Pseudomonadati</taxon>
        <taxon>Pseudomonadota</taxon>
        <taxon>Betaproteobacteria</taxon>
        <taxon>Burkholderiales</taxon>
        <taxon>Sphaerotilaceae</taxon>
        <taxon>Ideonella</taxon>
    </lineage>
</organism>
<sequence length="68" mass="7128">MYQVTHIHAQPSYTATPVVSTGAELVELDMAALQCVAGGLAASAGESTELPYRGWSSGGNDSLPYRGW</sequence>
<dbReference type="Proteomes" id="UP000672097">
    <property type="component" value="Unassembled WGS sequence"/>
</dbReference>
<comment type="caution">
    <text evidence="1">The sequence shown here is derived from an EMBL/GenBank/DDBJ whole genome shotgun (WGS) entry which is preliminary data.</text>
</comment>
<evidence type="ECO:0000313" key="2">
    <source>
        <dbReference type="Proteomes" id="UP000672097"/>
    </source>
</evidence>
<reference evidence="1 2" key="1">
    <citation type="submission" date="2021-04" db="EMBL/GenBank/DDBJ databases">
        <title>The genome sequence of type strain Ideonella paludis KCTC 32238.</title>
        <authorList>
            <person name="Liu Y."/>
        </authorList>
    </citation>
    <scope>NUCLEOTIDE SEQUENCE [LARGE SCALE GENOMIC DNA]</scope>
    <source>
        <strain evidence="1 2">KCTC 32238</strain>
    </source>
</reference>
<evidence type="ECO:0000313" key="1">
    <source>
        <dbReference type="EMBL" id="MBQ0934357.1"/>
    </source>
</evidence>
<dbReference type="EMBL" id="JAGQDG010000001">
    <property type="protein sequence ID" value="MBQ0934357.1"/>
    <property type="molecule type" value="Genomic_DNA"/>
</dbReference>
<keyword evidence="2" id="KW-1185">Reference proteome</keyword>
<name>A0ABS5DT95_9BURK</name>
<gene>
    <name evidence="1" type="ORF">KAK11_03375</name>
</gene>
<proteinExistence type="predicted"/>